<keyword evidence="4" id="KW-0689">Ribosomal protein</keyword>
<gene>
    <name evidence="6" type="ORF">METZ01_LOCUS5988</name>
</gene>
<dbReference type="GO" id="GO:0003735">
    <property type="term" value="F:structural constituent of ribosome"/>
    <property type="evidence" value="ECO:0007669"/>
    <property type="project" value="InterPro"/>
</dbReference>
<dbReference type="GO" id="GO:1990904">
    <property type="term" value="C:ribonucleoprotein complex"/>
    <property type="evidence" value="ECO:0007669"/>
    <property type="project" value="UniProtKB-KW"/>
</dbReference>
<keyword evidence="5" id="KW-0687">Ribonucleoprotein</keyword>
<comment type="similarity">
    <text evidence="1">Belongs to the universal ribosomal protein uS11 family.</text>
</comment>
<dbReference type="GO" id="GO:0019843">
    <property type="term" value="F:rRNA binding"/>
    <property type="evidence" value="ECO:0007669"/>
    <property type="project" value="UniProtKB-KW"/>
</dbReference>
<dbReference type="InterPro" id="IPR001971">
    <property type="entry name" value="Ribosomal_uS11"/>
</dbReference>
<dbReference type="Gene3D" id="3.30.420.80">
    <property type="entry name" value="Ribosomal protein S11"/>
    <property type="match status" value="1"/>
</dbReference>
<reference evidence="6" key="1">
    <citation type="submission" date="2018-05" db="EMBL/GenBank/DDBJ databases">
        <authorList>
            <person name="Lanie J.A."/>
            <person name="Ng W.-L."/>
            <person name="Kazmierczak K.M."/>
            <person name="Andrzejewski T.M."/>
            <person name="Davidsen T.M."/>
            <person name="Wayne K.J."/>
            <person name="Tettelin H."/>
            <person name="Glass J.I."/>
            <person name="Rusch D."/>
            <person name="Podicherti R."/>
            <person name="Tsui H.-C.T."/>
            <person name="Winkler M.E."/>
        </authorList>
    </citation>
    <scope>NUCLEOTIDE SEQUENCE</scope>
</reference>
<dbReference type="AlphaFoldDB" id="A0A381NGB2"/>
<dbReference type="Pfam" id="PF00411">
    <property type="entry name" value="Ribosomal_S11"/>
    <property type="match status" value="1"/>
</dbReference>
<evidence type="ECO:0008006" key="7">
    <source>
        <dbReference type="Google" id="ProtNLM"/>
    </source>
</evidence>
<organism evidence="6">
    <name type="scientific">marine metagenome</name>
    <dbReference type="NCBI Taxonomy" id="408172"/>
    <lineage>
        <taxon>unclassified sequences</taxon>
        <taxon>metagenomes</taxon>
        <taxon>ecological metagenomes</taxon>
    </lineage>
</organism>
<dbReference type="SUPFAM" id="SSF53137">
    <property type="entry name" value="Translational machinery components"/>
    <property type="match status" value="1"/>
</dbReference>
<dbReference type="PANTHER" id="PTHR11759">
    <property type="entry name" value="40S RIBOSOMAL PROTEIN S14/30S RIBOSOMAL PROTEIN S11"/>
    <property type="match status" value="1"/>
</dbReference>
<evidence type="ECO:0000256" key="3">
    <source>
        <dbReference type="ARBA" id="ARBA00022884"/>
    </source>
</evidence>
<dbReference type="GO" id="GO:0005840">
    <property type="term" value="C:ribosome"/>
    <property type="evidence" value="ECO:0007669"/>
    <property type="project" value="UniProtKB-KW"/>
</dbReference>
<dbReference type="InterPro" id="IPR036967">
    <property type="entry name" value="Ribosomal_uS11_sf"/>
</dbReference>
<keyword evidence="3" id="KW-0694">RNA-binding</keyword>
<evidence type="ECO:0000313" key="6">
    <source>
        <dbReference type="EMBL" id="SUZ53134.1"/>
    </source>
</evidence>
<evidence type="ECO:0000256" key="5">
    <source>
        <dbReference type="ARBA" id="ARBA00023274"/>
    </source>
</evidence>
<accession>A0A381NGB2</accession>
<dbReference type="InterPro" id="IPR019981">
    <property type="entry name" value="Ribosomal_uS11_bac-type"/>
</dbReference>
<dbReference type="InterPro" id="IPR018102">
    <property type="entry name" value="Ribosomal_uS11_CS"/>
</dbReference>
<dbReference type="EMBL" id="UINC01000316">
    <property type="protein sequence ID" value="SUZ53134.1"/>
    <property type="molecule type" value="Genomic_DNA"/>
</dbReference>
<sequence>MAENKPKKKKKKSAEPHGIAHIKSTFNNTHVTLTDMHGNVIVWEKAGTSGFKGSRKSTAYAATMAADKAALAAIALGLSSVDVLVKGPGSGRESAIRALAVAGLQITSIKDVTPLPHNGCRPPKRRRV</sequence>
<evidence type="ECO:0000256" key="1">
    <source>
        <dbReference type="ARBA" id="ARBA00006194"/>
    </source>
</evidence>
<dbReference type="FunFam" id="3.30.420.80:FF:000010">
    <property type="entry name" value="30S ribosomal protein S11"/>
    <property type="match status" value="1"/>
</dbReference>
<dbReference type="NCBIfam" id="NF003698">
    <property type="entry name" value="PRK05309.1"/>
    <property type="match status" value="1"/>
</dbReference>
<dbReference type="GO" id="GO:0006412">
    <property type="term" value="P:translation"/>
    <property type="evidence" value="ECO:0007669"/>
    <property type="project" value="InterPro"/>
</dbReference>
<dbReference type="HAMAP" id="MF_01310">
    <property type="entry name" value="Ribosomal_uS11"/>
    <property type="match status" value="1"/>
</dbReference>
<keyword evidence="2" id="KW-0699">rRNA-binding</keyword>
<dbReference type="PIRSF" id="PIRSF002131">
    <property type="entry name" value="Ribosomal_S11"/>
    <property type="match status" value="1"/>
</dbReference>
<evidence type="ECO:0000256" key="4">
    <source>
        <dbReference type="ARBA" id="ARBA00022980"/>
    </source>
</evidence>
<protein>
    <recommendedName>
        <fullName evidence="7">30S ribosomal protein S11</fullName>
    </recommendedName>
</protein>
<proteinExistence type="inferred from homology"/>
<dbReference type="NCBIfam" id="TIGR03632">
    <property type="entry name" value="uS11_bact"/>
    <property type="match status" value="1"/>
</dbReference>
<name>A0A381NGB2_9ZZZZ</name>
<evidence type="ECO:0000256" key="2">
    <source>
        <dbReference type="ARBA" id="ARBA00022730"/>
    </source>
</evidence>
<dbReference type="PROSITE" id="PS00054">
    <property type="entry name" value="RIBOSOMAL_S11"/>
    <property type="match status" value="1"/>
</dbReference>